<feature type="transmembrane region" description="Helical" evidence="8">
    <location>
        <begin position="151"/>
        <end position="171"/>
    </location>
</feature>
<feature type="transmembrane region" description="Helical" evidence="8">
    <location>
        <begin position="56"/>
        <end position="77"/>
    </location>
</feature>
<dbReference type="GO" id="GO:0071555">
    <property type="term" value="P:cell wall organization"/>
    <property type="evidence" value="ECO:0007669"/>
    <property type="project" value="TreeGrafter"/>
</dbReference>
<evidence type="ECO:0000256" key="8">
    <source>
        <dbReference type="SAM" id="Phobius"/>
    </source>
</evidence>
<dbReference type="GO" id="GO:0009103">
    <property type="term" value="P:lipopolysaccharide biosynthetic process"/>
    <property type="evidence" value="ECO:0007669"/>
    <property type="project" value="TreeGrafter"/>
</dbReference>
<keyword evidence="2" id="KW-1003">Cell membrane</keyword>
<comment type="subcellular location">
    <subcellularLocation>
        <location evidence="1">Cell membrane</location>
        <topology evidence="1">Multi-pass membrane protein</topology>
    </subcellularLocation>
</comment>
<dbReference type="GO" id="GO:0016780">
    <property type="term" value="F:phosphotransferase activity, for other substituted phosphate groups"/>
    <property type="evidence" value="ECO:0007669"/>
    <property type="project" value="InterPro"/>
</dbReference>
<dbReference type="Proteomes" id="UP000007726">
    <property type="component" value="Chromosome"/>
</dbReference>
<evidence type="ECO:0000313" key="10">
    <source>
        <dbReference type="Proteomes" id="UP000007726"/>
    </source>
</evidence>
<dbReference type="CDD" id="cd06853">
    <property type="entry name" value="GT_WecA_like"/>
    <property type="match status" value="1"/>
</dbReference>
<keyword evidence="6 8" id="KW-0472">Membrane</keyword>
<keyword evidence="5 8" id="KW-1133">Transmembrane helix</keyword>
<dbReference type="Pfam" id="PF00953">
    <property type="entry name" value="Glycos_transf_4"/>
    <property type="match status" value="1"/>
</dbReference>
<dbReference type="GO" id="GO:0044038">
    <property type="term" value="P:cell wall macromolecule biosynthetic process"/>
    <property type="evidence" value="ECO:0007669"/>
    <property type="project" value="TreeGrafter"/>
</dbReference>
<evidence type="ECO:0000256" key="5">
    <source>
        <dbReference type="ARBA" id="ARBA00022989"/>
    </source>
</evidence>
<protein>
    <submittedName>
        <fullName evidence="9">Glycosyl transferase family 4</fullName>
    </submittedName>
</protein>
<keyword evidence="7" id="KW-0460">Magnesium</keyword>
<dbReference type="HOGENOM" id="CLU_023982_2_3_9"/>
<feature type="transmembrane region" description="Helical" evidence="8">
    <location>
        <begin position="231"/>
        <end position="249"/>
    </location>
</feature>
<accession>B8G0S1</accession>
<sequence length="330" mass="36245">MYCFKGDIREGSTFDGVYYPLFFVFFIVFMSIPLLEKLAVKWNFVDKPTERKKHKHPIPLLGGVGIFLGFMIGYLVFVRPINYQSLAIIIASVLVLGIGLIDDWYKTLGKEFPALPRLMVHILAAWMVFSAGIVFYGFTNPFTQQYIVLPYIIQLILSIMWIVGVTTVINWSDGIDGLAGILSAIAGATLYVAALAKGQSDSALLSALLVGASLGFLRYNRHPARIFMGDSGANFLGFILAIVALSGAFKQATLVSLSIPVLALGVPIFDNLIVVLKRFSRGESIYKADATQIHHRLISSGLNPKQTVAFISLMSVCFSLLSIIILLLNI</sequence>
<evidence type="ECO:0000256" key="4">
    <source>
        <dbReference type="ARBA" id="ARBA00022692"/>
    </source>
</evidence>
<dbReference type="InterPro" id="IPR000715">
    <property type="entry name" value="Glycosyl_transferase_4"/>
</dbReference>
<feature type="transmembrane region" description="Helical" evidence="8">
    <location>
        <begin position="17"/>
        <end position="35"/>
    </location>
</feature>
<gene>
    <name evidence="9" type="ordered locus">Dhaf_0272</name>
</gene>
<name>B8G0S1_DESHD</name>
<dbReference type="GO" id="GO:0046872">
    <property type="term" value="F:metal ion binding"/>
    <property type="evidence" value="ECO:0007669"/>
    <property type="project" value="UniProtKB-KW"/>
</dbReference>
<feature type="transmembrane region" description="Helical" evidence="8">
    <location>
        <begin position="178"/>
        <end position="196"/>
    </location>
</feature>
<keyword evidence="3 9" id="KW-0808">Transferase</keyword>
<evidence type="ECO:0000256" key="6">
    <source>
        <dbReference type="ARBA" id="ARBA00023136"/>
    </source>
</evidence>
<feature type="binding site" evidence="7">
    <location>
        <position position="230"/>
    </location>
    <ligand>
        <name>Mg(2+)</name>
        <dbReference type="ChEBI" id="CHEBI:18420"/>
    </ligand>
</feature>
<evidence type="ECO:0000256" key="7">
    <source>
        <dbReference type="PIRSR" id="PIRSR600715-1"/>
    </source>
</evidence>
<keyword evidence="7" id="KW-0479">Metal-binding</keyword>
<dbReference type="GO" id="GO:0005886">
    <property type="term" value="C:plasma membrane"/>
    <property type="evidence" value="ECO:0007669"/>
    <property type="project" value="UniProtKB-SubCell"/>
</dbReference>
<feature type="transmembrane region" description="Helical" evidence="8">
    <location>
        <begin position="308"/>
        <end position="328"/>
    </location>
</feature>
<evidence type="ECO:0000256" key="1">
    <source>
        <dbReference type="ARBA" id="ARBA00004651"/>
    </source>
</evidence>
<organism evidence="9 10">
    <name type="scientific">Desulfitobacterium hafniense (strain DSM 10664 / DCB-2)</name>
    <dbReference type="NCBI Taxonomy" id="272564"/>
    <lineage>
        <taxon>Bacteria</taxon>
        <taxon>Bacillati</taxon>
        <taxon>Bacillota</taxon>
        <taxon>Clostridia</taxon>
        <taxon>Eubacteriales</taxon>
        <taxon>Desulfitobacteriaceae</taxon>
        <taxon>Desulfitobacterium</taxon>
    </lineage>
</organism>
<feature type="transmembrane region" description="Helical" evidence="8">
    <location>
        <begin position="202"/>
        <end position="219"/>
    </location>
</feature>
<keyword evidence="4 8" id="KW-0812">Transmembrane</keyword>
<evidence type="ECO:0000256" key="2">
    <source>
        <dbReference type="ARBA" id="ARBA00022475"/>
    </source>
</evidence>
<reference evidence="9 10" key="1">
    <citation type="journal article" date="2012" name="BMC Microbiol.">
        <title>Genome sequence of Desulfitobacterium hafniense DCB-2, a Gram-positive anaerobe capable of dehalogenation and metal reduction.</title>
        <authorList>
            <person name="Kim S.H."/>
            <person name="Harzman C."/>
            <person name="Davis J.K."/>
            <person name="Hutcheson R."/>
            <person name="Broderick J.B."/>
            <person name="Marsh T.L."/>
            <person name="Tiedje J.M."/>
        </authorList>
    </citation>
    <scope>NUCLEOTIDE SEQUENCE [LARGE SCALE GENOMIC DNA]</scope>
    <source>
        <strain evidence="10">DSM 10664 / DCB-2</strain>
    </source>
</reference>
<dbReference type="KEGG" id="dhd:Dhaf_0272"/>
<feature type="binding site" evidence="7">
    <location>
        <position position="170"/>
    </location>
    <ligand>
        <name>Mg(2+)</name>
        <dbReference type="ChEBI" id="CHEBI:18420"/>
    </ligand>
</feature>
<comment type="cofactor">
    <cofactor evidence="7">
        <name>Mg(2+)</name>
        <dbReference type="ChEBI" id="CHEBI:18420"/>
    </cofactor>
</comment>
<evidence type="ECO:0000256" key="3">
    <source>
        <dbReference type="ARBA" id="ARBA00022679"/>
    </source>
</evidence>
<evidence type="ECO:0000313" key="9">
    <source>
        <dbReference type="EMBL" id="ACL18340.1"/>
    </source>
</evidence>
<feature type="transmembrane region" description="Helical" evidence="8">
    <location>
        <begin position="117"/>
        <end position="139"/>
    </location>
</feature>
<dbReference type="PANTHER" id="PTHR22926:SF3">
    <property type="entry name" value="UNDECAPRENYL-PHOSPHATE ALPHA-N-ACETYLGLUCOSAMINYL 1-PHOSPHATE TRANSFERASE"/>
    <property type="match status" value="1"/>
</dbReference>
<dbReference type="PANTHER" id="PTHR22926">
    <property type="entry name" value="PHOSPHO-N-ACETYLMURAMOYL-PENTAPEPTIDE-TRANSFERASE"/>
    <property type="match status" value="1"/>
</dbReference>
<feature type="transmembrane region" description="Helical" evidence="8">
    <location>
        <begin position="83"/>
        <end position="105"/>
    </location>
</feature>
<dbReference type="AlphaFoldDB" id="B8G0S1"/>
<proteinExistence type="predicted"/>
<feature type="transmembrane region" description="Helical" evidence="8">
    <location>
        <begin position="255"/>
        <end position="276"/>
    </location>
</feature>
<dbReference type="EMBL" id="CP001336">
    <property type="protein sequence ID" value="ACL18340.1"/>
    <property type="molecule type" value="Genomic_DNA"/>
</dbReference>